<dbReference type="GO" id="GO:0015074">
    <property type="term" value="P:DNA integration"/>
    <property type="evidence" value="ECO:0007669"/>
    <property type="project" value="InterPro"/>
</dbReference>
<dbReference type="EMBL" id="LXQA010056944">
    <property type="protein sequence ID" value="MCI04910.1"/>
    <property type="molecule type" value="Genomic_DNA"/>
</dbReference>
<feature type="non-terminal residue" evidence="2">
    <location>
        <position position="277"/>
    </location>
</feature>
<comment type="caution">
    <text evidence="2">The sequence shown here is derived from an EMBL/GenBank/DDBJ whole genome shotgun (WGS) entry which is preliminary data.</text>
</comment>
<dbReference type="Pfam" id="PF24626">
    <property type="entry name" value="SH3_Tf2-1"/>
    <property type="match status" value="1"/>
</dbReference>
<evidence type="ECO:0000313" key="2">
    <source>
        <dbReference type="EMBL" id="MCI04910.1"/>
    </source>
</evidence>
<sequence length="277" mass="32043">GTLLRMSSSYHPQTDGQTEVMNRTVEQYLRAFVHDKPSHWVRFLPWVELHYNTSVHSASGITPYQATFGKVPITIPSYTQGGSIVDACDLVLSSREEILTVLKRNLAKAQKRMKDTADKHRREVEFKVNDWVYVKLQPYRQSSLSREKFHKLSKRYYGPFLIVERIGKVAYKLSLPPHSKIDNVFHCSLLKLHEGSPPTIIDQLPPFSIEHHPVISPLAIIGSELRNIDGKEVRFVLVQWQGLPTEDTTWEKWDELRSDYDLEDKVDLEEESIDMDT</sequence>
<keyword evidence="3" id="KW-1185">Reference proteome</keyword>
<dbReference type="InterPro" id="IPR012337">
    <property type="entry name" value="RNaseH-like_sf"/>
</dbReference>
<dbReference type="InterPro" id="IPR050951">
    <property type="entry name" value="Retrovirus_Pol_polyprotein"/>
</dbReference>
<dbReference type="AlphaFoldDB" id="A0A392P065"/>
<evidence type="ECO:0000259" key="1">
    <source>
        <dbReference type="PROSITE" id="PS50994"/>
    </source>
</evidence>
<evidence type="ECO:0000313" key="3">
    <source>
        <dbReference type="Proteomes" id="UP000265520"/>
    </source>
</evidence>
<protein>
    <submittedName>
        <fullName evidence="2">Ty-3/Gypsy retrotransposon polyprotein</fullName>
    </submittedName>
</protein>
<dbReference type="InterPro" id="IPR036397">
    <property type="entry name" value="RNaseH_sf"/>
</dbReference>
<organism evidence="2 3">
    <name type="scientific">Trifolium medium</name>
    <dbReference type="NCBI Taxonomy" id="97028"/>
    <lineage>
        <taxon>Eukaryota</taxon>
        <taxon>Viridiplantae</taxon>
        <taxon>Streptophyta</taxon>
        <taxon>Embryophyta</taxon>
        <taxon>Tracheophyta</taxon>
        <taxon>Spermatophyta</taxon>
        <taxon>Magnoliopsida</taxon>
        <taxon>eudicotyledons</taxon>
        <taxon>Gunneridae</taxon>
        <taxon>Pentapetalae</taxon>
        <taxon>rosids</taxon>
        <taxon>fabids</taxon>
        <taxon>Fabales</taxon>
        <taxon>Fabaceae</taxon>
        <taxon>Papilionoideae</taxon>
        <taxon>50 kb inversion clade</taxon>
        <taxon>NPAAA clade</taxon>
        <taxon>Hologalegina</taxon>
        <taxon>IRL clade</taxon>
        <taxon>Trifolieae</taxon>
        <taxon>Trifolium</taxon>
    </lineage>
</organism>
<dbReference type="Gene3D" id="3.30.420.10">
    <property type="entry name" value="Ribonuclease H-like superfamily/Ribonuclease H"/>
    <property type="match status" value="1"/>
</dbReference>
<dbReference type="InterPro" id="IPR001584">
    <property type="entry name" value="Integrase_cat-core"/>
</dbReference>
<dbReference type="GO" id="GO:0003676">
    <property type="term" value="F:nucleic acid binding"/>
    <property type="evidence" value="ECO:0007669"/>
    <property type="project" value="InterPro"/>
</dbReference>
<dbReference type="Proteomes" id="UP000265520">
    <property type="component" value="Unassembled WGS sequence"/>
</dbReference>
<dbReference type="PANTHER" id="PTHR37984">
    <property type="entry name" value="PROTEIN CBG26694"/>
    <property type="match status" value="1"/>
</dbReference>
<dbReference type="PANTHER" id="PTHR37984:SF5">
    <property type="entry name" value="PROTEIN NYNRIN-LIKE"/>
    <property type="match status" value="1"/>
</dbReference>
<dbReference type="PROSITE" id="PS50994">
    <property type="entry name" value="INTEGRASE"/>
    <property type="match status" value="1"/>
</dbReference>
<proteinExistence type="predicted"/>
<dbReference type="InterPro" id="IPR016197">
    <property type="entry name" value="Chromo-like_dom_sf"/>
</dbReference>
<accession>A0A392P065</accession>
<feature type="domain" description="Integrase catalytic" evidence="1">
    <location>
        <begin position="1"/>
        <end position="71"/>
    </location>
</feature>
<dbReference type="InterPro" id="IPR056924">
    <property type="entry name" value="SH3_Tf2-1"/>
</dbReference>
<dbReference type="SUPFAM" id="SSF53098">
    <property type="entry name" value="Ribonuclease H-like"/>
    <property type="match status" value="1"/>
</dbReference>
<name>A0A392P065_9FABA</name>
<feature type="non-terminal residue" evidence="2">
    <location>
        <position position="1"/>
    </location>
</feature>
<reference evidence="2 3" key="1">
    <citation type="journal article" date="2018" name="Front. Plant Sci.">
        <title>Red Clover (Trifolium pratense) and Zigzag Clover (T. medium) - A Picture of Genomic Similarities and Differences.</title>
        <authorList>
            <person name="Dluhosova J."/>
            <person name="Istvanek J."/>
            <person name="Nedelnik J."/>
            <person name="Repkova J."/>
        </authorList>
    </citation>
    <scope>NUCLEOTIDE SEQUENCE [LARGE SCALE GENOMIC DNA]</scope>
    <source>
        <strain evidence="3">cv. 10/8</strain>
        <tissue evidence="2">Leaf</tissue>
    </source>
</reference>
<dbReference type="SUPFAM" id="SSF54160">
    <property type="entry name" value="Chromo domain-like"/>
    <property type="match status" value="1"/>
</dbReference>